<dbReference type="AlphaFoldDB" id="A0A9D4KY80"/>
<organism evidence="2 3">
    <name type="scientific">Dreissena polymorpha</name>
    <name type="common">Zebra mussel</name>
    <name type="synonym">Mytilus polymorpha</name>
    <dbReference type="NCBI Taxonomy" id="45954"/>
    <lineage>
        <taxon>Eukaryota</taxon>
        <taxon>Metazoa</taxon>
        <taxon>Spiralia</taxon>
        <taxon>Lophotrochozoa</taxon>
        <taxon>Mollusca</taxon>
        <taxon>Bivalvia</taxon>
        <taxon>Autobranchia</taxon>
        <taxon>Heteroconchia</taxon>
        <taxon>Euheterodonta</taxon>
        <taxon>Imparidentia</taxon>
        <taxon>Neoheterodontei</taxon>
        <taxon>Myida</taxon>
        <taxon>Dreissenoidea</taxon>
        <taxon>Dreissenidae</taxon>
        <taxon>Dreissena</taxon>
    </lineage>
</organism>
<feature type="compositionally biased region" description="Basic and acidic residues" evidence="1">
    <location>
        <begin position="62"/>
        <end position="75"/>
    </location>
</feature>
<evidence type="ECO:0000313" key="2">
    <source>
        <dbReference type="EMBL" id="KAH3847819.1"/>
    </source>
</evidence>
<proteinExistence type="predicted"/>
<dbReference type="EMBL" id="JAIWYP010000003">
    <property type="protein sequence ID" value="KAH3847819.1"/>
    <property type="molecule type" value="Genomic_DNA"/>
</dbReference>
<keyword evidence="3" id="KW-1185">Reference proteome</keyword>
<gene>
    <name evidence="2" type="ORF">DPMN_090151</name>
</gene>
<reference evidence="2" key="2">
    <citation type="submission" date="2020-11" db="EMBL/GenBank/DDBJ databases">
        <authorList>
            <person name="McCartney M.A."/>
            <person name="Auch B."/>
            <person name="Kono T."/>
            <person name="Mallez S."/>
            <person name="Becker A."/>
            <person name="Gohl D.M."/>
            <person name="Silverstein K.A.T."/>
            <person name="Koren S."/>
            <person name="Bechman K.B."/>
            <person name="Herman A."/>
            <person name="Abrahante J.E."/>
            <person name="Garbe J."/>
        </authorList>
    </citation>
    <scope>NUCLEOTIDE SEQUENCE</scope>
    <source>
        <strain evidence="2">Duluth1</strain>
        <tissue evidence="2">Whole animal</tissue>
    </source>
</reference>
<comment type="caution">
    <text evidence="2">The sequence shown here is derived from an EMBL/GenBank/DDBJ whole genome shotgun (WGS) entry which is preliminary data.</text>
</comment>
<name>A0A9D4KY80_DREPO</name>
<accession>A0A9D4KY80</accession>
<dbReference type="Proteomes" id="UP000828390">
    <property type="component" value="Unassembled WGS sequence"/>
</dbReference>
<protein>
    <submittedName>
        <fullName evidence="2">Uncharacterized protein</fullName>
    </submittedName>
</protein>
<feature type="region of interest" description="Disordered" evidence="1">
    <location>
        <begin position="52"/>
        <end position="83"/>
    </location>
</feature>
<reference evidence="2" key="1">
    <citation type="journal article" date="2019" name="bioRxiv">
        <title>The Genome of the Zebra Mussel, Dreissena polymorpha: A Resource for Invasive Species Research.</title>
        <authorList>
            <person name="McCartney M.A."/>
            <person name="Auch B."/>
            <person name="Kono T."/>
            <person name="Mallez S."/>
            <person name="Zhang Y."/>
            <person name="Obille A."/>
            <person name="Becker A."/>
            <person name="Abrahante J.E."/>
            <person name="Garbe J."/>
            <person name="Badalamenti J.P."/>
            <person name="Herman A."/>
            <person name="Mangelson H."/>
            <person name="Liachko I."/>
            <person name="Sullivan S."/>
            <person name="Sone E.D."/>
            <person name="Koren S."/>
            <person name="Silverstein K.A.T."/>
            <person name="Beckman K.B."/>
            <person name="Gohl D.M."/>
        </authorList>
    </citation>
    <scope>NUCLEOTIDE SEQUENCE</scope>
    <source>
        <strain evidence="2">Duluth1</strain>
        <tissue evidence="2">Whole animal</tissue>
    </source>
</reference>
<sequence length="83" mass="9463">MRNCNKSVTEKSIISLVDLDPSDLNPHQEVEVHARYLHAKYERDRYSNEGAMRNCNKSVTEGSKDGRKEGRKDKLATLCSPKI</sequence>
<evidence type="ECO:0000313" key="3">
    <source>
        <dbReference type="Proteomes" id="UP000828390"/>
    </source>
</evidence>
<evidence type="ECO:0000256" key="1">
    <source>
        <dbReference type="SAM" id="MobiDB-lite"/>
    </source>
</evidence>